<dbReference type="Proteomes" id="UP000179381">
    <property type="component" value="Unassembled WGS sequence"/>
</dbReference>
<dbReference type="AlphaFoldDB" id="A0A1F6XC91"/>
<accession>A0A1F6XC91</accession>
<gene>
    <name evidence="2" type="ORF">A2933_01720</name>
</gene>
<comment type="caution">
    <text evidence="2">The sequence shown here is derived from an EMBL/GenBank/DDBJ whole genome shotgun (WGS) entry which is preliminary data.</text>
</comment>
<protein>
    <submittedName>
        <fullName evidence="2">Uncharacterized protein</fullName>
    </submittedName>
</protein>
<name>A0A1F6XC91_9BACT</name>
<dbReference type="EMBL" id="MFVH01000023">
    <property type="protein sequence ID" value="OGI91716.1"/>
    <property type="molecule type" value="Genomic_DNA"/>
</dbReference>
<evidence type="ECO:0000256" key="1">
    <source>
        <dbReference type="SAM" id="MobiDB-lite"/>
    </source>
</evidence>
<sequence>MTIVIVQKWEESESGWGTRPDGYSLHLTEADRQAFVAEYWERQKALSPEVPDEYSRTDGTPYEVAVDTATFELVKASNNGIRRFGTPSGSGGTDGWRPIKT</sequence>
<evidence type="ECO:0000313" key="3">
    <source>
        <dbReference type="Proteomes" id="UP000179381"/>
    </source>
</evidence>
<reference evidence="2 3" key="1">
    <citation type="journal article" date="2016" name="Nat. Commun.">
        <title>Thousands of microbial genomes shed light on interconnected biogeochemical processes in an aquifer system.</title>
        <authorList>
            <person name="Anantharaman K."/>
            <person name="Brown C.T."/>
            <person name="Hug L.A."/>
            <person name="Sharon I."/>
            <person name="Castelle C.J."/>
            <person name="Probst A.J."/>
            <person name="Thomas B.C."/>
            <person name="Singh A."/>
            <person name="Wilkins M.J."/>
            <person name="Karaoz U."/>
            <person name="Brodie E.L."/>
            <person name="Williams K.H."/>
            <person name="Hubbard S.S."/>
            <person name="Banfield J.F."/>
        </authorList>
    </citation>
    <scope>NUCLEOTIDE SEQUENCE [LARGE SCALE GENOMIC DNA]</scope>
</reference>
<proteinExistence type="predicted"/>
<feature type="region of interest" description="Disordered" evidence="1">
    <location>
        <begin position="82"/>
        <end position="101"/>
    </location>
</feature>
<evidence type="ECO:0000313" key="2">
    <source>
        <dbReference type="EMBL" id="OGI91716.1"/>
    </source>
</evidence>
<organism evidence="2 3">
    <name type="scientific">Candidatus Nomurabacteria bacterium RIFCSPLOWO2_01_FULL_46_18</name>
    <dbReference type="NCBI Taxonomy" id="1801783"/>
    <lineage>
        <taxon>Bacteria</taxon>
        <taxon>Candidatus Nomuraibacteriota</taxon>
    </lineage>
</organism>